<accession>A0A9Q1ELN5</accession>
<dbReference type="AlphaFoldDB" id="A0A9Q1ELN5"/>
<sequence>MVGPSPAGSLAVPSSGLRRSWSQRQLVPLPLADRRSVSVSGTHVVEQRESMATRRADVPFGGSLRVTLSRSSLPGLQPLRLSLAPVGSCHRGPAAEPGP</sequence>
<organism evidence="1 2">
    <name type="scientific">Synaphobranchus kaupii</name>
    <name type="common">Kaup's arrowtooth eel</name>
    <dbReference type="NCBI Taxonomy" id="118154"/>
    <lineage>
        <taxon>Eukaryota</taxon>
        <taxon>Metazoa</taxon>
        <taxon>Chordata</taxon>
        <taxon>Craniata</taxon>
        <taxon>Vertebrata</taxon>
        <taxon>Euteleostomi</taxon>
        <taxon>Actinopterygii</taxon>
        <taxon>Neopterygii</taxon>
        <taxon>Teleostei</taxon>
        <taxon>Anguilliformes</taxon>
        <taxon>Synaphobranchidae</taxon>
        <taxon>Synaphobranchus</taxon>
    </lineage>
</organism>
<protein>
    <submittedName>
        <fullName evidence="1">Uncharacterized protein</fullName>
    </submittedName>
</protein>
<comment type="caution">
    <text evidence="1">The sequence shown here is derived from an EMBL/GenBank/DDBJ whole genome shotgun (WGS) entry which is preliminary data.</text>
</comment>
<keyword evidence="2" id="KW-1185">Reference proteome</keyword>
<proteinExistence type="predicted"/>
<reference evidence="1" key="1">
    <citation type="journal article" date="2023" name="Science">
        <title>Genome structures resolve the early diversification of teleost fishes.</title>
        <authorList>
            <person name="Parey E."/>
            <person name="Louis A."/>
            <person name="Montfort J."/>
            <person name="Bouchez O."/>
            <person name="Roques C."/>
            <person name="Iampietro C."/>
            <person name="Lluch J."/>
            <person name="Castinel A."/>
            <person name="Donnadieu C."/>
            <person name="Desvignes T."/>
            <person name="Floi Bucao C."/>
            <person name="Jouanno E."/>
            <person name="Wen M."/>
            <person name="Mejri S."/>
            <person name="Dirks R."/>
            <person name="Jansen H."/>
            <person name="Henkel C."/>
            <person name="Chen W.J."/>
            <person name="Zahm M."/>
            <person name="Cabau C."/>
            <person name="Klopp C."/>
            <person name="Thompson A.W."/>
            <person name="Robinson-Rechavi M."/>
            <person name="Braasch I."/>
            <person name="Lecointre G."/>
            <person name="Bobe J."/>
            <person name="Postlethwait J.H."/>
            <person name="Berthelot C."/>
            <person name="Roest Crollius H."/>
            <person name="Guiguen Y."/>
        </authorList>
    </citation>
    <scope>NUCLEOTIDE SEQUENCE</scope>
    <source>
        <strain evidence="1">WJC10195</strain>
    </source>
</reference>
<evidence type="ECO:0000313" key="2">
    <source>
        <dbReference type="Proteomes" id="UP001152622"/>
    </source>
</evidence>
<gene>
    <name evidence="1" type="ORF">SKAU_G00332930</name>
</gene>
<name>A0A9Q1ELN5_SYNKA</name>
<evidence type="ECO:0000313" key="1">
    <source>
        <dbReference type="EMBL" id="KAJ8341002.1"/>
    </source>
</evidence>
<dbReference type="EMBL" id="JAINUF010000015">
    <property type="protein sequence ID" value="KAJ8341002.1"/>
    <property type="molecule type" value="Genomic_DNA"/>
</dbReference>
<dbReference type="Proteomes" id="UP001152622">
    <property type="component" value="Chromosome 15"/>
</dbReference>